<feature type="signal peptide" evidence="1">
    <location>
        <begin position="1"/>
        <end position="24"/>
    </location>
</feature>
<dbReference type="RefSeq" id="WP_173290620.1">
    <property type="nucleotide sequence ID" value="NZ_AP021888.1"/>
</dbReference>
<evidence type="ECO:0008006" key="4">
    <source>
        <dbReference type="Google" id="ProtNLM"/>
    </source>
</evidence>
<keyword evidence="3" id="KW-1185">Reference proteome</keyword>
<dbReference type="KEGG" id="tzo:THMIRHAT_05870"/>
<dbReference type="Gene3D" id="2.40.160.20">
    <property type="match status" value="1"/>
</dbReference>
<evidence type="ECO:0000256" key="1">
    <source>
        <dbReference type="SAM" id="SignalP"/>
    </source>
</evidence>
<dbReference type="InterPro" id="IPR018550">
    <property type="entry name" value="Lipid-A_deacylase-rel"/>
</dbReference>
<dbReference type="Pfam" id="PF09411">
    <property type="entry name" value="PagL"/>
    <property type="match status" value="1"/>
</dbReference>
<organism evidence="2 3">
    <name type="scientific">Thiosulfativibrio zosterae</name>
    <dbReference type="NCBI Taxonomy" id="2675053"/>
    <lineage>
        <taxon>Bacteria</taxon>
        <taxon>Pseudomonadati</taxon>
        <taxon>Pseudomonadota</taxon>
        <taxon>Gammaproteobacteria</taxon>
        <taxon>Thiotrichales</taxon>
        <taxon>Piscirickettsiaceae</taxon>
        <taxon>Thiosulfativibrio</taxon>
    </lineage>
</organism>
<accession>A0A6F8PL59</accession>
<name>A0A6F8PL59_9GAMM</name>
<feature type="chain" id="PRO_5026254490" description="Acyloxyacyl hydrolase" evidence="1">
    <location>
        <begin position="25"/>
        <end position="215"/>
    </location>
</feature>
<evidence type="ECO:0000313" key="3">
    <source>
        <dbReference type="Proteomes" id="UP000501466"/>
    </source>
</evidence>
<dbReference type="SUPFAM" id="SSF56925">
    <property type="entry name" value="OMPA-like"/>
    <property type="match status" value="1"/>
</dbReference>
<evidence type="ECO:0000313" key="2">
    <source>
        <dbReference type="EMBL" id="BBP42841.1"/>
    </source>
</evidence>
<dbReference type="Proteomes" id="UP000501466">
    <property type="component" value="Chromosome"/>
</dbReference>
<reference evidence="3" key="1">
    <citation type="submission" date="2019-11" db="EMBL/GenBank/DDBJ databases">
        <title>Isolation and characterization of two novel species in the genus Thiomicrorhabdus.</title>
        <authorList>
            <person name="Mochizuki J."/>
            <person name="Kojima H."/>
            <person name="Fukui M."/>
        </authorList>
    </citation>
    <scope>NUCLEOTIDE SEQUENCE [LARGE SCALE GENOMIC DNA]</scope>
    <source>
        <strain evidence="3">AkT22</strain>
    </source>
</reference>
<dbReference type="InterPro" id="IPR011250">
    <property type="entry name" value="OMP/PagP_B-barrel"/>
</dbReference>
<dbReference type="AlphaFoldDB" id="A0A6F8PL59"/>
<protein>
    <recommendedName>
        <fullName evidence="4">Acyloxyacyl hydrolase</fullName>
    </recommendedName>
</protein>
<sequence>MSLVKKLFYPTFLMALLVSPTSQADTSNDSLMNLTIMGAIASLGFACYQGQDPCVLKPNLDTERKTLSIDQGSDETIHQVRVALGADWQNDLYNSEQFRISGRWEVNVNYWYSSQTKPLNKDGYILGLSPVFNYDWKLSPITPYLELGGGPQLLSDVTIENEFKSTQFQFGSILGLGMKSKSYEVGYRYLHISNANIELPNPGTDIHGLHIAYKF</sequence>
<gene>
    <name evidence="2" type="ORF">THMIRHAT_05870</name>
</gene>
<keyword evidence="1" id="KW-0732">Signal</keyword>
<dbReference type="EMBL" id="AP021888">
    <property type="protein sequence ID" value="BBP42841.1"/>
    <property type="molecule type" value="Genomic_DNA"/>
</dbReference>
<proteinExistence type="predicted"/>